<feature type="domain" description="Glycoside hydrolase family 38 central" evidence="5">
    <location>
        <begin position="301"/>
        <end position="374"/>
    </location>
</feature>
<dbReference type="Gene3D" id="3.20.110.10">
    <property type="entry name" value="Glycoside hydrolase 38, N terminal domain"/>
    <property type="match status" value="1"/>
</dbReference>
<proteinExistence type="inferred from homology"/>
<dbReference type="CDD" id="cd10814">
    <property type="entry name" value="GH38N_AMII_SpGH38_like"/>
    <property type="match status" value="1"/>
</dbReference>
<dbReference type="GO" id="GO:0004559">
    <property type="term" value="F:alpha-mannosidase activity"/>
    <property type="evidence" value="ECO:0007669"/>
    <property type="project" value="InterPro"/>
</dbReference>
<evidence type="ECO:0000256" key="1">
    <source>
        <dbReference type="ARBA" id="ARBA00009792"/>
    </source>
</evidence>
<dbReference type="InterPro" id="IPR011682">
    <property type="entry name" value="Glyco_hydro_38_C"/>
</dbReference>
<dbReference type="InterPro" id="IPR000602">
    <property type="entry name" value="Glyco_hydro_38_N"/>
</dbReference>
<dbReference type="SUPFAM" id="SSF74650">
    <property type="entry name" value="Galactose mutarotase-like"/>
    <property type="match status" value="1"/>
</dbReference>
<dbReference type="EMBL" id="CP035758">
    <property type="protein sequence ID" value="QBD80399.1"/>
    <property type="molecule type" value="Genomic_DNA"/>
</dbReference>
<comment type="similarity">
    <text evidence="1">Belongs to the glycosyl hydrolase 38 family.</text>
</comment>
<dbReference type="GO" id="GO:0009313">
    <property type="term" value="P:oligosaccharide catabolic process"/>
    <property type="evidence" value="ECO:0007669"/>
    <property type="project" value="TreeGrafter"/>
</dbReference>
<dbReference type="GO" id="GO:0046872">
    <property type="term" value="F:metal ion binding"/>
    <property type="evidence" value="ECO:0007669"/>
    <property type="project" value="UniProtKB-KW"/>
</dbReference>
<keyword evidence="3" id="KW-0378">Hydrolase</keyword>
<keyword evidence="7" id="KW-1185">Reference proteome</keyword>
<dbReference type="InterPro" id="IPR011013">
    <property type="entry name" value="Gal_mutarotase_sf_dom"/>
</dbReference>
<dbReference type="InterPro" id="IPR037094">
    <property type="entry name" value="Glyco_hydro_38_cen_sf"/>
</dbReference>
<dbReference type="RefSeq" id="WP_129891463.1">
    <property type="nucleotide sequence ID" value="NZ_CP035758.1"/>
</dbReference>
<keyword evidence="4" id="KW-0326">Glycosidase</keyword>
<dbReference type="OrthoDB" id="9772207at2"/>
<dbReference type="Proteomes" id="UP000290365">
    <property type="component" value="Chromosome"/>
</dbReference>
<evidence type="ECO:0000259" key="5">
    <source>
        <dbReference type="SMART" id="SM00872"/>
    </source>
</evidence>
<dbReference type="Pfam" id="PF17677">
    <property type="entry name" value="Glyco_hydro38C2"/>
    <property type="match status" value="1"/>
</dbReference>
<dbReference type="SMART" id="SM00872">
    <property type="entry name" value="Alpha-mann_mid"/>
    <property type="match status" value="1"/>
</dbReference>
<evidence type="ECO:0000313" key="6">
    <source>
        <dbReference type="EMBL" id="QBD80399.1"/>
    </source>
</evidence>
<evidence type="ECO:0000256" key="4">
    <source>
        <dbReference type="ARBA" id="ARBA00023295"/>
    </source>
</evidence>
<sequence>MAEQLNIILVPHTHWDREWYQTFQQFRMRLVKTVDRLLDILEQEPNFSYFMLDGQTILLEDYLEIKSEQEARLRKYIRAGRILIGPWYVQPDEFLVSGEALIRNLQLGFEQTQALGGPMRVGYVPDCFGHIAQLPQLLRGFGIPSAVFWRGVGEEVHKSEFSWAAPDGSKVLVIYLADPLGYSNARQMPLDPAEFVKRAELLIANLLPKATTNMLLFMNGSDHLEPQAGLPEVIASANKLLSNSQAQSKEHSSARGNYSSVHIEIGTLPAYIERIGQHNNHLETLSGEMRSSRYAHLLPAVLSTRMWIKQQNSATEHLLEHWVEPLTAWSALLGKSYPAGLLRAAWKYLLQNHPHDSICGCSIDQVHRENSVRFAQSQQIAEGVLSQAMQDIASYVDTRAPFPVTHVGHEAVPLIVFNPGPGPRSERIQTVVQLPGSLHNASIVDQQGQHMPYRVINRWRQEIGSMPVARETLAAAVAISGIDTPLQLIQMAQSMIMSSLGQSEETHVISRIHVEEPDSQTQHNPLSAGVVSIEIMIAPKGRVFISEQELITAGQHVLDLAKRGDIHTMEITLIDQARETIEFLASGLPAYGYKTFWLYPRGLPIQANAPRTEQRAPTTLQAHENSIENEFYRVEANRQDGTLTITDKQSGVVFTGLNRFIDGGDVGDLYTYCPPEQDQLISEPQEPPRIELVNAGPVQATLRISGRWALPGACTANRNERSVRSVICPISSDISLTPGLHRIELHTRVENRAKDHRLRAIFPVSYIVEQVNAEGSFEVRSRPVAQSRPADVSEWAEEPVNTFPQKRFVDLSNGQTGLAILNRGLPEYEVIQRGPGLAEGQMAGALTLLRCVEWLSRGDLATRHGHAGPMEHTPEAQCQGHYEFDYALVPHQGTWEAEEALVLREAQAFNIPVTSRVAVTGQHSGKLAAQSGLLSIEPRELVLSALKRRNQGSELVVRIYNPLARTIKARIQPGFAFQQAYRANLLEEYQDPIEIGPERSIEVSIGGGSIVTCVFA</sequence>
<evidence type="ECO:0000256" key="2">
    <source>
        <dbReference type="ARBA" id="ARBA00022723"/>
    </source>
</evidence>
<name>A0A4P6JXC6_KTERU</name>
<dbReference type="AlphaFoldDB" id="A0A4P6JXC6"/>
<dbReference type="GO" id="GO:0030246">
    <property type="term" value="F:carbohydrate binding"/>
    <property type="evidence" value="ECO:0007669"/>
    <property type="project" value="InterPro"/>
</dbReference>
<dbReference type="Pfam" id="PF01074">
    <property type="entry name" value="Glyco_hydro_38N"/>
    <property type="match status" value="1"/>
</dbReference>
<dbReference type="Gene3D" id="2.60.40.2220">
    <property type="match status" value="1"/>
</dbReference>
<dbReference type="InterPro" id="IPR011330">
    <property type="entry name" value="Glyco_hydro/deAcase_b/a-brl"/>
</dbReference>
<dbReference type="PANTHER" id="PTHR46017:SF2">
    <property type="entry name" value="MANNOSYLGLYCERATE HYDROLASE"/>
    <property type="match status" value="1"/>
</dbReference>
<protein>
    <recommendedName>
        <fullName evidence="5">Glycoside hydrolase family 38 central domain-containing protein</fullName>
    </recommendedName>
</protein>
<dbReference type="InterPro" id="IPR027291">
    <property type="entry name" value="Glyco_hydro_38_N_sf"/>
</dbReference>
<dbReference type="InterPro" id="IPR015341">
    <property type="entry name" value="Glyco_hydro_38_cen"/>
</dbReference>
<reference evidence="6 7" key="1">
    <citation type="submission" date="2019-01" db="EMBL/GenBank/DDBJ databases">
        <title>Ktedonosporobacter rubrisoli SCAWS-G2.</title>
        <authorList>
            <person name="Huang Y."/>
            <person name="Yan B."/>
        </authorList>
    </citation>
    <scope>NUCLEOTIDE SEQUENCE [LARGE SCALE GENOMIC DNA]</scope>
    <source>
        <strain evidence="6 7">SCAWS-G2</strain>
    </source>
</reference>
<dbReference type="Gene3D" id="2.70.98.30">
    <property type="entry name" value="Golgi alpha-mannosidase II, domain 4"/>
    <property type="match status" value="1"/>
</dbReference>
<dbReference type="KEGG" id="kbs:EPA93_32280"/>
<dbReference type="SUPFAM" id="SSF88713">
    <property type="entry name" value="Glycoside hydrolase/deacetylase"/>
    <property type="match status" value="1"/>
</dbReference>
<keyword evidence="2" id="KW-0479">Metal-binding</keyword>
<dbReference type="PANTHER" id="PTHR46017">
    <property type="entry name" value="ALPHA-MANNOSIDASE 2C1"/>
    <property type="match status" value="1"/>
</dbReference>
<dbReference type="Gene3D" id="1.20.1270.50">
    <property type="entry name" value="Glycoside hydrolase family 38, central domain"/>
    <property type="match status" value="1"/>
</dbReference>
<accession>A0A4P6JXC6</accession>
<dbReference type="Pfam" id="PF09261">
    <property type="entry name" value="Alpha-mann_mid"/>
    <property type="match status" value="1"/>
</dbReference>
<dbReference type="InterPro" id="IPR041147">
    <property type="entry name" value="GH38_C"/>
</dbReference>
<gene>
    <name evidence="6" type="ORF">EPA93_32280</name>
</gene>
<dbReference type="GO" id="GO:0006013">
    <property type="term" value="P:mannose metabolic process"/>
    <property type="evidence" value="ECO:0007669"/>
    <property type="project" value="InterPro"/>
</dbReference>
<dbReference type="Pfam" id="PF07748">
    <property type="entry name" value="Glyco_hydro_38C"/>
    <property type="match status" value="1"/>
</dbReference>
<organism evidence="6 7">
    <name type="scientific">Ktedonosporobacter rubrisoli</name>
    <dbReference type="NCBI Taxonomy" id="2509675"/>
    <lineage>
        <taxon>Bacteria</taxon>
        <taxon>Bacillati</taxon>
        <taxon>Chloroflexota</taxon>
        <taxon>Ktedonobacteria</taxon>
        <taxon>Ktedonobacterales</taxon>
        <taxon>Ktedonosporobacteraceae</taxon>
        <taxon>Ktedonosporobacter</taxon>
    </lineage>
</organism>
<evidence type="ECO:0000256" key="3">
    <source>
        <dbReference type="ARBA" id="ARBA00022801"/>
    </source>
</evidence>
<dbReference type="InterPro" id="IPR028995">
    <property type="entry name" value="Glyco_hydro_57/38_cen_sf"/>
</dbReference>
<evidence type="ECO:0000313" key="7">
    <source>
        <dbReference type="Proteomes" id="UP000290365"/>
    </source>
</evidence>
<dbReference type="SUPFAM" id="SSF88688">
    <property type="entry name" value="Families 57/38 glycoside transferase middle domain"/>
    <property type="match status" value="1"/>
</dbReference>